<evidence type="ECO:0000259" key="2">
    <source>
        <dbReference type="PROSITE" id="PS50975"/>
    </source>
</evidence>
<dbReference type="PANTHER" id="PTHR21621:SF0">
    <property type="entry name" value="BETA-CITRYLGLUTAMATE SYNTHASE B-RELATED"/>
    <property type="match status" value="1"/>
</dbReference>
<evidence type="ECO:0000313" key="4">
    <source>
        <dbReference type="Proteomes" id="UP000321816"/>
    </source>
</evidence>
<dbReference type="GO" id="GO:0018169">
    <property type="term" value="F:ribosomal S6-glutamic acid ligase activity"/>
    <property type="evidence" value="ECO:0007669"/>
    <property type="project" value="TreeGrafter"/>
</dbReference>
<gene>
    <name evidence="3" type="ORF">FTX54_012315</name>
</gene>
<proteinExistence type="predicted"/>
<dbReference type="GO" id="GO:0046872">
    <property type="term" value="F:metal ion binding"/>
    <property type="evidence" value="ECO:0007669"/>
    <property type="project" value="InterPro"/>
</dbReference>
<accession>A0A5C7FM57</accession>
<dbReference type="KEGG" id="ahal:FTX54_012315"/>
<dbReference type="InterPro" id="IPR013651">
    <property type="entry name" value="ATP-grasp_RimK-type"/>
</dbReference>
<sequence length="275" mass="30800">MITGWVIYKEEDKKRNETFISWMQEAASRRGMILEVVTYESLAVTLSGREAMFPGRPKPDFLVVRTCTPWLNEAAEMRGIRVFNCSKVSRIANDKRLSHAYMNCLGIPMLPSTAAHRKSLHYMSPSYPFILKDPFGRGGTGVEWIARPQQLNRTLKDELLMQPVGGQRGRDVRVYVVGGKIAGSILRESQTDFKANISGGANAVFYELSDADKAVVHTITASLKLDFAGLDFLLDEEDGLLFNEMEDAVGCRSLYMNSSVDIADVFMEHVFSELV</sequence>
<dbReference type="EMBL" id="CP144914">
    <property type="protein sequence ID" value="WWD79197.1"/>
    <property type="molecule type" value="Genomic_DNA"/>
</dbReference>
<dbReference type="GO" id="GO:0005524">
    <property type="term" value="F:ATP binding"/>
    <property type="evidence" value="ECO:0007669"/>
    <property type="project" value="UniProtKB-UniRule"/>
</dbReference>
<dbReference type="Proteomes" id="UP000321816">
    <property type="component" value="Chromosome"/>
</dbReference>
<organism evidence="3 4">
    <name type="scientific">Alkalicoccus halolimnae</name>
    <dbReference type="NCBI Taxonomy" id="1667239"/>
    <lineage>
        <taxon>Bacteria</taxon>
        <taxon>Bacillati</taxon>
        <taxon>Bacillota</taxon>
        <taxon>Bacilli</taxon>
        <taxon>Bacillales</taxon>
        <taxon>Bacillaceae</taxon>
        <taxon>Alkalicoccus</taxon>
    </lineage>
</organism>
<keyword evidence="1" id="KW-0067">ATP-binding</keyword>
<feature type="domain" description="ATP-grasp" evidence="2">
    <location>
        <begin position="99"/>
        <end position="271"/>
    </location>
</feature>
<name>A0A5C7FM57_9BACI</name>
<dbReference type="RefSeq" id="WP_147803494.1">
    <property type="nucleotide sequence ID" value="NZ_CP144914.1"/>
</dbReference>
<keyword evidence="1" id="KW-0547">Nucleotide-binding</keyword>
<dbReference type="PROSITE" id="PS50975">
    <property type="entry name" value="ATP_GRASP"/>
    <property type="match status" value="1"/>
</dbReference>
<dbReference type="Gene3D" id="3.30.470.20">
    <property type="entry name" value="ATP-grasp fold, B domain"/>
    <property type="match status" value="1"/>
</dbReference>
<dbReference type="OrthoDB" id="4426445at2"/>
<protein>
    <recommendedName>
        <fullName evidence="2">ATP-grasp domain-containing protein</fullName>
    </recommendedName>
</protein>
<evidence type="ECO:0000313" key="3">
    <source>
        <dbReference type="EMBL" id="WWD79197.1"/>
    </source>
</evidence>
<dbReference type="GO" id="GO:0005737">
    <property type="term" value="C:cytoplasm"/>
    <property type="evidence" value="ECO:0007669"/>
    <property type="project" value="TreeGrafter"/>
</dbReference>
<dbReference type="PANTHER" id="PTHR21621">
    <property type="entry name" value="RIBOSOMAL PROTEIN S6 MODIFICATION PROTEIN"/>
    <property type="match status" value="1"/>
</dbReference>
<reference evidence="3 4" key="1">
    <citation type="submission" date="2024-01" db="EMBL/GenBank/DDBJ databases">
        <title>Complete Genome Sequence of Alkalicoccus halolimnae BZ-SZ-XJ29T, a Moderately Halophilic Bacterium Isolated from a Salt Lake.</title>
        <authorList>
            <person name="Zhao B."/>
        </authorList>
    </citation>
    <scope>NUCLEOTIDE SEQUENCE [LARGE SCALE GENOMIC DNA]</scope>
    <source>
        <strain evidence="3 4">BZ-SZ-XJ29</strain>
    </source>
</reference>
<evidence type="ECO:0000256" key="1">
    <source>
        <dbReference type="PROSITE-ProRule" id="PRU00409"/>
    </source>
</evidence>
<dbReference type="Pfam" id="PF08443">
    <property type="entry name" value="RimK"/>
    <property type="match status" value="1"/>
</dbReference>
<dbReference type="SUPFAM" id="SSF56059">
    <property type="entry name" value="Glutathione synthetase ATP-binding domain-like"/>
    <property type="match status" value="1"/>
</dbReference>
<dbReference type="AlphaFoldDB" id="A0A5C7FM57"/>
<dbReference type="Gene3D" id="3.40.50.20">
    <property type="match status" value="1"/>
</dbReference>
<dbReference type="GO" id="GO:0009432">
    <property type="term" value="P:SOS response"/>
    <property type="evidence" value="ECO:0007669"/>
    <property type="project" value="TreeGrafter"/>
</dbReference>
<keyword evidence="4" id="KW-1185">Reference proteome</keyword>
<dbReference type="InterPro" id="IPR011761">
    <property type="entry name" value="ATP-grasp"/>
</dbReference>